<gene>
    <name evidence="1" type="ORF">GOM49_13165</name>
</gene>
<organism evidence="1 2">
    <name type="scientific">Clostridium bovifaecis</name>
    <dbReference type="NCBI Taxonomy" id="2184719"/>
    <lineage>
        <taxon>Bacteria</taxon>
        <taxon>Bacillati</taxon>
        <taxon>Bacillota</taxon>
        <taxon>Clostridia</taxon>
        <taxon>Eubacteriales</taxon>
        <taxon>Clostridiaceae</taxon>
        <taxon>Clostridium</taxon>
    </lineage>
</organism>
<reference evidence="1 2" key="1">
    <citation type="submission" date="2019-12" db="EMBL/GenBank/DDBJ databases">
        <title>Genome sequenceing of Clostridium bovifaecis.</title>
        <authorList>
            <person name="Yao Y."/>
        </authorList>
    </citation>
    <scope>NUCLEOTIDE SEQUENCE [LARGE SCALE GENOMIC DNA]</scope>
    <source>
        <strain evidence="1 2">BXX</strain>
    </source>
</reference>
<evidence type="ECO:0000313" key="1">
    <source>
        <dbReference type="EMBL" id="QGU95915.1"/>
    </source>
</evidence>
<keyword evidence="2" id="KW-1185">Reference proteome</keyword>
<dbReference type="Proteomes" id="UP000422764">
    <property type="component" value="Chromosome"/>
</dbReference>
<proteinExistence type="predicted"/>
<name>A0A6I6FDH0_9CLOT</name>
<sequence length="68" mass="7942">MAASKNLKNTISTLEGVLADFKISYMESQDSADKQMFQGLLKDAEEILIKVKDRLNYIEEKKLRYRRD</sequence>
<accession>A0A6I6FDH0</accession>
<dbReference type="EMBL" id="CP046522">
    <property type="protein sequence ID" value="QGU95915.1"/>
    <property type="molecule type" value="Genomic_DNA"/>
</dbReference>
<dbReference type="AlphaFoldDB" id="A0A6I6FDH0"/>
<dbReference type="InterPro" id="IPR012452">
    <property type="entry name" value="DUF1657"/>
</dbReference>
<dbReference type="Pfam" id="PF07870">
    <property type="entry name" value="DUF1657"/>
    <property type="match status" value="1"/>
</dbReference>
<protein>
    <submittedName>
        <fullName evidence="1">DUF1657 domain-containing protein</fullName>
    </submittedName>
</protein>
<evidence type="ECO:0000313" key="2">
    <source>
        <dbReference type="Proteomes" id="UP000422764"/>
    </source>
</evidence>